<proteinExistence type="predicted"/>
<keyword evidence="1" id="KW-1133">Transmembrane helix</keyword>
<comment type="caution">
    <text evidence="2">The sequence shown here is derived from an EMBL/GenBank/DDBJ whole genome shotgun (WGS) entry which is preliminary data.</text>
</comment>
<reference evidence="2 3" key="1">
    <citation type="journal article" date="2012" name="Science">
        <title>Ecological populations of bacteria act as socially cohesive units of antibiotic production and resistance.</title>
        <authorList>
            <person name="Cordero O.X."/>
            <person name="Wildschutte H."/>
            <person name="Kirkup B."/>
            <person name="Proehl S."/>
            <person name="Ngo L."/>
            <person name="Hussain F."/>
            <person name="Le Roux F."/>
            <person name="Mincer T."/>
            <person name="Polz M.F."/>
        </authorList>
    </citation>
    <scope>NUCLEOTIDE SEQUENCE [LARGE SCALE GENOMIC DNA]</scope>
    <source>
        <strain evidence="2 3">FS-238</strain>
    </source>
</reference>
<evidence type="ECO:0000313" key="3">
    <source>
        <dbReference type="Proteomes" id="UP000094808"/>
    </source>
</evidence>
<dbReference type="EMBL" id="AJYS02000230">
    <property type="protein sequence ID" value="OEE34065.1"/>
    <property type="molecule type" value="Genomic_DNA"/>
</dbReference>
<dbReference type="AlphaFoldDB" id="A0A853R354"/>
<evidence type="ECO:0000256" key="1">
    <source>
        <dbReference type="SAM" id="Phobius"/>
    </source>
</evidence>
<keyword evidence="3" id="KW-1185">Reference proteome</keyword>
<feature type="transmembrane region" description="Helical" evidence="1">
    <location>
        <begin position="30"/>
        <end position="52"/>
    </location>
</feature>
<organism evidence="2 3">
    <name type="scientific">Vibrio ordalii FS-238</name>
    <dbReference type="NCBI Taxonomy" id="617133"/>
    <lineage>
        <taxon>Bacteria</taxon>
        <taxon>Pseudomonadati</taxon>
        <taxon>Pseudomonadota</taxon>
        <taxon>Gammaproteobacteria</taxon>
        <taxon>Vibrionales</taxon>
        <taxon>Vibrionaceae</taxon>
        <taxon>Vibrio</taxon>
    </lineage>
</organism>
<keyword evidence="1" id="KW-0812">Transmembrane</keyword>
<gene>
    <name evidence="2" type="ORF">A1QS_07175</name>
</gene>
<accession>A0A853R354</accession>
<name>A0A853R354_9VIBR</name>
<dbReference type="RefSeq" id="WP_000972858.1">
    <property type="nucleotide sequence ID" value="NZ_AJYS02000230.1"/>
</dbReference>
<dbReference type="InterPro" id="IPR019277">
    <property type="entry name" value="DUF2304"/>
</dbReference>
<protein>
    <recommendedName>
        <fullName evidence="4">DUF2304 domain-containing protein</fullName>
    </recommendedName>
</protein>
<dbReference type="Proteomes" id="UP000094808">
    <property type="component" value="Unassembled WGS sequence"/>
</dbReference>
<evidence type="ECO:0000313" key="2">
    <source>
        <dbReference type="EMBL" id="OEE34065.1"/>
    </source>
</evidence>
<feature type="transmembrane region" description="Helical" evidence="1">
    <location>
        <begin position="64"/>
        <end position="82"/>
    </location>
</feature>
<dbReference type="Pfam" id="PF10066">
    <property type="entry name" value="DUF2304"/>
    <property type="match status" value="1"/>
</dbReference>
<sequence length="116" mass="13218">MMIKLILAAFLLIFFIYAIQQRKKFFFVSLLISVFSFFGVFLVIFPEVSNSIANALGVGRGADLLLYFFVVGGAIVVFNLHLKNRALLDKHTKLVRHIAILEKKIEDKFSAVEHEK</sequence>
<evidence type="ECO:0008006" key="4">
    <source>
        <dbReference type="Google" id="ProtNLM"/>
    </source>
</evidence>
<keyword evidence="1" id="KW-0472">Membrane</keyword>